<accession>A0AA86PYJ7</accession>
<sequence>MDVYYLENKTKDIKQLQQILDNIKTLLPGKQPLTQQLQTILQKNIKLQLYISDEQQINKQLMDKVDSAQLRIQQQQKSTPIKVFNSPIDKKMKQTKIEECTPNIHEQHQLSALNDQIEQYQNTIKVSQKQLEQALLSQKLQQEIYEKGQLEIFTLRNVINQLEAQLTQLKNQDEDSDGTESVMHYKEGTNVKETAQLMQKQMKQLQMEIIQLEKTLKNEQIKASKKKQKSLENCSVELVSQLVLDEYRESVW</sequence>
<name>A0AA86PYJ7_9EUKA</name>
<feature type="coiled-coil region" evidence="1">
    <location>
        <begin position="51"/>
        <end position="78"/>
    </location>
</feature>
<dbReference type="EMBL" id="CAXDID020000147">
    <property type="protein sequence ID" value="CAL6041022.1"/>
    <property type="molecule type" value="Genomic_DNA"/>
</dbReference>
<keyword evidence="4" id="KW-1185">Reference proteome</keyword>
<gene>
    <name evidence="2" type="ORF">HINF_LOCUS30982</name>
    <name evidence="3" type="ORF">HINF_LOCUS38675</name>
</gene>
<dbReference type="EMBL" id="CATOUU010000714">
    <property type="protein sequence ID" value="CAI9943337.1"/>
    <property type="molecule type" value="Genomic_DNA"/>
</dbReference>
<evidence type="ECO:0000313" key="4">
    <source>
        <dbReference type="Proteomes" id="UP001642409"/>
    </source>
</evidence>
<evidence type="ECO:0000313" key="3">
    <source>
        <dbReference type="EMBL" id="CAL6041022.1"/>
    </source>
</evidence>
<comment type="caution">
    <text evidence="2">The sequence shown here is derived from an EMBL/GenBank/DDBJ whole genome shotgun (WGS) entry which is preliminary data.</text>
</comment>
<reference evidence="2" key="1">
    <citation type="submission" date="2023-06" db="EMBL/GenBank/DDBJ databases">
        <authorList>
            <person name="Kurt Z."/>
        </authorList>
    </citation>
    <scope>NUCLEOTIDE SEQUENCE</scope>
</reference>
<evidence type="ECO:0000256" key="1">
    <source>
        <dbReference type="SAM" id="Coils"/>
    </source>
</evidence>
<protein>
    <submittedName>
        <fullName evidence="3">Hypothetical_protein</fullName>
    </submittedName>
</protein>
<dbReference type="Proteomes" id="UP001642409">
    <property type="component" value="Unassembled WGS sequence"/>
</dbReference>
<evidence type="ECO:0000313" key="2">
    <source>
        <dbReference type="EMBL" id="CAI9943337.1"/>
    </source>
</evidence>
<reference evidence="3 4" key="2">
    <citation type="submission" date="2024-07" db="EMBL/GenBank/DDBJ databases">
        <authorList>
            <person name="Akdeniz Z."/>
        </authorList>
    </citation>
    <scope>NUCLEOTIDE SEQUENCE [LARGE SCALE GENOMIC DNA]</scope>
</reference>
<organism evidence="2">
    <name type="scientific">Hexamita inflata</name>
    <dbReference type="NCBI Taxonomy" id="28002"/>
    <lineage>
        <taxon>Eukaryota</taxon>
        <taxon>Metamonada</taxon>
        <taxon>Diplomonadida</taxon>
        <taxon>Hexamitidae</taxon>
        <taxon>Hexamitinae</taxon>
        <taxon>Hexamita</taxon>
    </lineage>
</organism>
<dbReference type="AlphaFoldDB" id="A0AA86PYJ7"/>
<proteinExistence type="predicted"/>
<keyword evidence="1" id="KW-0175">Coiled coil</keyword>
<feature type="coiled-coil region" evidence="1">
    <location>
        <begin position="103"/>
        <end position="229"/>
    </location>
</feature>